<dbReference type="AlphaFoldDB" id="A0A8I2B2T3"/>
<evidence type="ECO:0000256" key="10">
    <source>
        <dbReference type="PIRSR" id="PIRSR604723-51"/>
    </source>
</evidence>
<dbReference type="PANTHER" id="PTHR13693:SF100">
    <property type="entry name" value="8-AMINO-7-OXONONANOATE SYNTHASE"/>
    <property type="match status" value="1"/>
</dbReference>
<protein>
    <recommendedName>
        <fullName evidence="9">8-amino-7-oxononanoate synthase</fullName>
        <shortName evidence="9">AONS</shortName>
        <ecNumber evidence="9">2.3.1.47</ecNumber>
    </recommendedName>
    <alternativeName>
        <fullName evidence="9">7-keto-8-amino-pelargonic acid synthase</fullName>
        <shortName evidence="9">7-KAP synthase</shortName>
        <shortName evidence="9">KAPA synthase</shortName>
    </alternativeName>
    <alternativeName>
        <fullName evidence="9">8-amino-7-ketopelargonate synthase</fullName>
    </alternativeName>
</protein>
<evidence type="ECO:0000256" key="8">
    <source>
        <dbReference type="ARBA" id="ARBA00047715"/>
    </source>
</evidence>
<dbReference type="InterPro" id="IPR015424">
    <property type="entry name" value="PyrdxlP-dep_Trfase"/>
</dbReference>
<sequence>MQEQHHLAQDPCEPHQGEYRAPCSIPSPWERSLQTALDERRAQGLWRERVVNHSGSRSQVTVSQHEVSATQIQLNFAANDYLGLSQHPQVVAAWQEGAKRYGVGSGASGHVSGYTEAHANLEQELAEWLGYERVLLFVSGFSANQAVVHALCAAGDLILADKLTHASLLEAAMLSPATLRRFRHNDLDSLAGLLQGKPQDVRCLVVTEGVFSMDGDQAPLRDIHALAERHGALLLVDDAHGTGIVGPQGQGSCMAAGVRPHLQVVTFGKAWGVSGAAVLCSQVVADYLVQYSRHLIYSTAMPPAQACALSAALQVLQQAEDERAYLKGLIAQFRDGCADLPYHLFASSTPIQPLVIGDNAQALQLARYLQQRGIWAPAIRPPTVPPGTARLRITLTAAHSHDDVEQLLAALHDAATCNLHKETCRE</sequence>
<gene>
    <name evidence="9 12" type="primary">bioF</name>
    <name evidence="12" type="ORF">J2R62_13635</name>
</gene>
<feature type="modified residue" description="N6-(pyridoxal phosphate)lysine" evidence="9 10">
    <location>
        <position position="269"/>
    </location>
</feature>
<dbReference type="Proteomes" id="UP000664658">
    <property type="component" value="Unassembled WGS sequence"/>
</dbReference>
<dbReference type="InterPro" id="IPR004839">
    <property type="entry name" value="Aminotransferase_I/II_large"/>
</dbReference>
<comment type="subunit">
    <text evidence="4 9">Homodimer.</text>
</comment>
<dbReference type="Pfam" id="PF00155">
    <property type="entry name" value="Aminotran_1_2"/>
    <property type="match status" value="1"/>
</dbReference>
<dbReference type="Gene3D" id="3.90.1150.10">
    <property type="entry name" value="Aspartate Aminotransferase, domain 1"/>
    <property type="match status" value="1"/>
</dbReference>
<feature type="binding site" evidence="9">
    <location>
        <position position="240"/>
    </location>
    <ligand>
        <name>pyridoxal 5'-phosphate</name>
        <dbReference type="ChEBI" id="CHEBI:597326"/>
    </ligand>
</feature>
<feature type="binding site" evidence="9">
    <location>
        <position position="165"/>
    </location>
    <ligand>
        <name>substrate</name>
    </ligand>
</feature>
<dbReference type="GO" id="GO:0008710">
    <property type="term" value="F:8-amino-7-oxononanoate synthase activity"/>
    <property type="evidence" value="ECO:0007669"/>
    <property type="project" value="UniProtKB-UniRule"/>
</dbReference>
<dbReference type="InterPro" id="IPR001917">
    <property type="entry name" value="Aminotrans_II_pyridoxalP_BS"/>
</dbReference>
<evidence type="ECO:0000259" key="11">
    <source>
        <dbReference type="Pfam" id="PF00155"/>
    </source>
</evidence>
<dbReference type="PANTHER" id="PTHR13693">
    <property type="entry name" value="CLASS II AMINOTRANSFERASE/8-AMINO-7-OXONONANOATE SYNTHASE"/>
    <property type="match status" value="1"/>
</dbReference>
<comment type="function">
    <text evidence="9">Catalyzes the decarboxylative condensation of pimeloyl-[acyl-carrier protein] and L-alanine to produce 8-amino-7-oxononanoate (AON), [acyl-carrier protein], and carbon dioxide.</text>
</comment>
<evidence type="ECO:0000256" key="3">
    <source>
        <dbReference type="ARBA" id="ARBA00010008"/>
    </source>
</evidence>
<dbReference type="HAMAP" id="MF_01693">
    <property type="entry name" value="BioF_aminotrans_2"/>
    <property type="match status" value="1"/>
</dbReference>
<dbReference type="Gene3D" id="3.40.640.10">
    <property type="entry name" value="Type I PLP-dependent aspartate aminotransferase-like (Major domain)"/>
    <property type="match status" value="1"/>
</dbReference>
<dbReference type="NCBIfam" id="TIGR00858">
    <property type="entry name" value="bioF"/>
    <property type="match status" value="1"/>
</dbReference>
<keyword evidence="12" id="KW-0012">Acyltransferase</keyword>
<dbReference type="InterPro" id="IPR015422">
    <property type="entry name" value="PyrdxlP-dep_Trfase_small"/>
</dbReference>
<dbReference type="GO" id="GO:0030170">
    <property type="term" value="F:pyridoxal phosphate binding"/>
    <property type="evidence" value="ECO:0007669"/>
    <property type="project" value="UniProtKB-UniRule"/>
</dbReference>
<organism evidence="12 13">
    <name type="scientific">Plesiomonas shigelloides</name>
    <name type="common">Aeromonas shigelloides</name>
    <dbReference type="NCBI Taxonomy" id="703"/>
    <lineage>
        <taxon>Bacteria</taxon>
        <taxon>Pseudomonadati</taxon>
        <taxon>Pseudomonadota</taxon>
        <taxon>Gammaproteobacteria</taxon>
        <taxon>Enterobacterales</taxon>
        <taxon>Enterobacteriaceae</taxon>
        <taxon>Plesiomonas</taxon>
    </lineage>
</organism>
<dbReference type="EMBL" id="JAFNAA010000016">
    <property type="protein sequence ID" value="MBO1109239.1"/>
    <property type="molecule type" value="Genomic_DNA"/>
</dbReference>
<keyword evidence="5 9" id="KW-0808">Transferase</keyword>
<dbReference type="UniPathway" id="UPA00078"/>
<comment type="cofactor">
    <cofactor evidence="1 9 10">
        <name>pyridoxal 5'-phosphate</name>
        <dbReference type="ChEBI" id="CHEBI:597326"/>
    </cofactor>
</comment>
<feature type="domain" description="Aminotransferase class I/classII large" evidence="11">
    <location>
        <begin position="72"/>
        <end position="411"/>
    </location>
</feature>
<reference evidence="12" key="1">
    <citation type="submission" date="2021-03" db="EMBL/GenBank/DDBJ databases">
        <title>Plesiomonas shigelloides zfcc0051, isolated from zebrafish feces.</title>
        <authorList>
            <person name="Vanderhoek Z."/>
            <person name="Gaulke C."/>
        </authorList>
    </citation>
    <scope>NUCLEOTIDE SEQUENCE</scope>
    <source>
        <strain evidence="12">Zfcc0051</strain>
    </source>
</reference>
<evidence type="ECO:0000256" key="5">
    <source>
        <dbReference type="ARBA" id="ARBA00022679"/>
    </source>
</evidence>
<dbReference type="InterPro" id="IPR022834">
    <property type="entry name" value="AONS_Proteobacteria"/>
</dbReference>
<feature type="binding site" evidence="9">
    <location>
        <position position="266"/>
    </location>
    <ligand>
        <name>pyridoxal 5'-phosphate</name>
        <dbReference type="ChEBI" id="CHEBI:597326"/>
    </ligand>
</feature>
<keyword evidence="6 9" id="KW-0093">Biotin biosynthesis</keyword>
<feature type="binding site" evidence="9">
    <location>
        <begin position="140"/>
        <end position="141"/>
    </location>
    <ligand>
        <name>pyridoxal 5'-phosphate</name>
        <dbReference type="ChEBI" id="CHEBI:597326"/>
    </ligand>
</feature>
<dbReference type="InterPro" id="IPR050087">
    <property type="entry name" value="AON_synthase_class-II"/>
</dbReference>
<accession>A0A8I2B2T3</accession>
<dbReference type="RefSeq" id="WP_207542448.1">
    <property type="nucleotide sequence ID" value="NZ_JAFNAA010000016.1"/>
</dbReference>
<evidence type="ECO:0000256" key="4">
    <source>
        <dbReference type="ARBA" id="ARBA00011738"/>
    </source>
</evidence>
<comment type="pathway">
    <text evidence="2 9">Cofactor biosynthesis; biotin biosynthesis.</text>
</comment>
<name>A0A8I2B2T3_PLESH</name>
<dbReference type="GO" id="GO:0009102">
    <property type="term" value="P:biotin biosynthetic process"/>
    <property type="evidence" value="ECO:0007669"/>
    <property type="project" value="UniProtKB-UniRule"/>
</dbReference>
<dbReference type="InterPro" id="IPR004723">
    <property type="entry name" value="AONS_Archaea/Proteobacteria"/>
</dbReference>
<feature type="binding site" evidence="9">
    <location>
        <position position="212"/>
    </location>
    <ligand>
        <name>pyridoxal 5'-phosphate</name>
        <dbReference type="ChEBI" id="CHEBI:597326"/>
    </ligand>
</feature>
<comment type="catalytic activity">
    <reaction evidence="8 9">
        <text>6-carboxyhexanoyl-[ACP] + L-alanine + H(+) = (8S)-8-amino-7-oxononanoate + holo-[ACP] + CO2</text>
        <dbReference type="Rhea" id="RHEA:42288"/>
        <dbReference type="Rhea" id="RHEA-COMP:9685"/>
        <dbReference type="Rhea" id="RHEA-COMP:9955"/>
        <dbReference type="ChEBI" id="CHEBI:15378"/>
        <dbReference type="ChEBI" id="CHEBI:16526"/>
        <dbReference type="ChEBI" id="CHEBI:57972"/>
        <dbReference type="ChEBI" id="CHEBI:64479"/>
        <dbReference type="ChEBI" id="CHEBI:78846"/>
        <dbReference type="ChEBI" id="CHEBI:149468"/>
        <dbReference type="EC" id="2.3.1.47"/>
    </reaction>
</comment>
<dbReference type="InterPro" id="IPR015421">
    <property type="entry name" value="PyrdxlP-dep_Trfase_major"/>
</dbReference>
<evidence type="ECO:0000256" key="7">
    <source>
        <dbReference type="ARBA" id="ARBA00022898"/>
    </source>
</evidence>
<evidence type="ECO:0000256" key="6">
    <source>
        <dbReference type="ARBA" id="ARBA00022756"/>
    </source>
</evidence>
<dbReference type="CDD" id="cd06454">
    <property type="entry name" value="KBL_like"/>
    <property type="match status" value="1"/>
</dbReference>
<dbReference type="EC" id="2.3.1.47" evidence="9"/>
<evidence type="ECO:0000256" key="2">
    <source>
        <dbReference type="ARBA" id="ARBA00004746"/>
    </source>
</evidence>
<evidence type="ECO:0000313" key="13">
    <source>
        <dbReference type="Proteomes" id="UP000664658"/>
    </source>
</evidence>
<comment type="similarity">
    <text evidence="3 9">Belongs to the class-II pyridoxal-phosphate-dependent aminotransferase family. BioF subfamily.</text>
</comment>
<dbReference type="PROSITE" id="PS00599">
    <property type="entry name" value="AA_TRANSFER_CLASS_2"/>
    <property type="match status" value="1"/>
</dbReference>
<feature type="binding site" evidence="9">
    <location>
        <position position="47"/>
    </location>
    <ligand>
        <name>substrate</name>
    </ligand>
</feature>
<keyword evidence="7 9" id="KW-0663">Pyridoxal phosphate</keyword>
<proteinExistence type="inferred from homology"/>
<comment type="caution">
    <text evidence="12">The sequence shown here is derived from an EMBL/GenBank/DDBJ whole genome shotgun (WGS) entry which is preliminary data.</text>
</comment>
<evidence type="ECO:0000313" key="12">
    <source>
        <dbReference type="EMBL" id="MBO1109239.1"/>
    </source>
</evidence>
<evidence type="ECO:0000256" key="1">
    <source>
        <dbReference type="ARBA" id="ARBA00001933"/>
    </source>
</evidence>
<evidence type="ECO:0000256" key="9">
    <source>
        <dbReference type="HAMAP-Rule" id="MF_01693"/>
    </source>
</evidence>
<dbReference type="SUPFAM" id="SSF53383">
    <property type="entry name" value="PLP-dependent transferases"/>
    <property type="match status" value="1"/>
</dbReference>
<feature type="binding site" evidence="9">
    <location>
        <position position="383"/>
    </location>
    <ligand>
        <name>substrate</name>
    </ligand>
</feature>